<reference evidence="1" key="1">
    <citation type="submission" date="2018-02" db="EMBL/GenBank/DDBJ databases">
        <authorList>
            <person name="Cohen D.B."/>
            <person name="Kent A.D."/>
        </authorList>
    </citation>
    <scope>NUCLEOTIDE SEQUENCE</scope>
</reference>
<name>A0A2N9H9D7_FAGSY</name>
<organism evidence="1">
    <name type="scientific">Fagus sylvatica</name>
    <name type="common">Beechnut</name>
    <dbReference type="NCBI Taxonomy" id="28930"/>
    <lineage>
        <taxon>Eukaryota</taxon>
        <taxon>Viridiplantae</taxon>
        <taxon>Streptophyta</taxon>
        <taxon>Embryophyta</taxon>
        <taxon>Tracheophyta</taxon>
        <taxon>Spermatophyta</taxon>
        <taxon>Magnoliopsida</taxon>
        <taxon>eudicotyledons</taxon>
        <taxon>Gunneridae</taxon>
        <taxon>Pentapetalae</taxon>
        <taxon>rosids</taxon>
        <taxon>fabids</taxon>
        <taxon>Fagales</taxon>
        <taxon>Fagaceae</taxon>
        <taxon>Fagus</taxon>
    </lineage>
</organism>
<protein>
    <submittedName>
        <fullName evidence="1">Uncharacterized protein</fullName>
    </submittedName>
</protein>
<gene>
    <name evidence="1" type="ORF">FSB_LOCUS38888</name>
</gene>
<evidence type="ECO:0000313" key="1">
    <source>
        <dbReference type="EMBL" id="SPD11006.1"/>
    </source>
</evidence>
<accession>A0A2N9H9D7</accession>
<dbReference type="EMBL" id="OIVN01003406">
    <property type="protein sequence ID" value="SPD11006.1"/>
    <property type="molecule type" value="Genomic_DNA"/>
</dbReference>
<sequence>MHHISGKLSTSTFQGYEVCVNQSSEEGVMTPGSRGVGAVFACFFVEDSGQTGEAAGESRVARRSWSHHLSNAPGPARQFAANVAPNVGFRRSWCRRKACATYFLKVQALYRGKLGSARYDLANGGRWNVPYTTGSFSDQDSGLTGGALDDPEVARCTAKNLPQFACYSLSDALSLNRLTHGSDLALRKSVRPSEVRRHVRAFGGGRNFEKYGLNLGFTQTWVWGKLGFETCPNLNLERFDGLEILSPNRSGEFGI</sequence>
<proteinExistence type="predicted"/>
<dbReference type="AlphaFoldDB" id="A0A2N9H9D7"/>